<dbReference type="InterPro" id="IPR010998">
    <property type="entry name" value="Integrase_recombinase_N"/>
</dbReference>
<dbReference type="Gene3D" id="1.10.150.130">
    <property type="match status" value="1"/>
</dbReference>
<dbReference type="Pfam" id="PF00589">
    <property type="entry name" value="Phage_integrase"/>
    <property type="match status" value="1"/>
</dbReference>
<dbReference type="Proteomes" id="UP000219336">
    <property type="component" value="Unassembled WGS sequence"/>
</dbReference>
<protein>
    <submittedName>
        <fullName evidence="4">Phage integrase family protein</fullName>
    </submittedName>
</protein>
<keyword evidence="1" id="KW-0238">DNA-binding</keyword>
<accession>A0A240EH80</accession>
<dbReference type="EMBL" id="OANU01000015">
    <property type="protein sequence ID" value="SNX47896.1"/>
    <property type="molecule type" value="Genomic_DNA"/>
</dbReference>
<dbReference type="InterPro" id="IPR011010">
    <property type="entry name" value="DNA_brk_join_enz"/>
</dbReference>
<proteinExistence type="predicted"/>
<evidence type="ECO:0000259" key="3">
    <source>
        <dbReference type="Pfam" id="PF00589"/>
    </source>
</evidence>
<dbReference type="OrthoDB" id="6263279at2"/>
<organism evidence="4 5">
    <name type="scientific">Vibrio thalassae</name>
    <dbReference type="NCBI Taxonomy" id="1243014"/>
    <lineage>
        <taxon>Bacteria</taxon>
        <taxon>Pseudomonadati</taxon>
        <taxon>Pseudomonadota</taxon>
        <taxon>Gammaproteobacteria</taxon>
        <taxon>Vibrionales</taxon>
        <taxon>Vibrionaceae</taxon>
        <taxon>Vibrio</taxon>
    </lineage>
</organism>
<keyword evidence="5" id="KW-1185">Reference proteome</keyword>
<dbReference type="Gene3D" id="1.10.443.10">
    <property type="entry name" value="Intergrase catalytic core"/>
    <property type="match status" value="1"/>
</dbReference>
<sequence length="384" mass="43956">MENNNDRQLPTIYKSQDDIANDDAMLGHKQPLKRHSITLPDLTRHIDPTSPFARRIVEGLMAFNLDRGGLAHTSLSMLASVLRRWKQYCENKGAYAFPISETFALGWLKYERYVGNKAVPTIRQYRAQLSYLLNWLNLDNPFASQVVIGFMRGLVKDQVEVSQKAFRQAQAFGMRSADLLSIVDVLDVRPLKNLRNLALGCTAYSTMLREGELGRIRLQDIEILEDNTLIIHRTQSKTSSSVEAKMMIGLFAGVMRVYLHHARKQLKPEHFIFSEMSGGGKFLRPTVAMSGETVDRCLGALYDVACQHSIEFMSPNPRRWTGHSGRCGGVQDAYVRKMEIAEMMRLGDWQDPKMVLHYIRELSYKDNPNVTNQELSLQEHYERR</sequence>
<dbReference type="SUPFAM" id="SSF56349">
    <property type="entry name" value="DNA breaking-rejoining enzymes"/>
    <property type="match status" value="1"/>
</dbReference>
<dbReference type="InterPro" id="IPR013762">
    <property type="entry name" value="Integrase-like_cat_sf"/>
</dbReference>
<evidence type="ECO:0000313" key="5">
    <source>
        <dbReference type="Proteomes" id="UP000219336"/>
    </source>
</evidence>
<dbReference type="RefSeq" id="WP_158296081.1">
    <property type="nucleotide sequence ID" value="NZ_JBHSII010000006.1"/>
</dbReference>
<dbReference type="SUPFAM" id="SSF47823">
    <property type="entry name" value="lambda integrase-like, N-terminal domain"/>
    <property type="match status" value="1"/>
</dbReference>
<name>A0A240EH80_9VIBR</name>
<evidence type="ECO:0000256" key="1">
    <source>
        <dbReference type="ARBA" id="ARBA00023125"/>
    </source>
</evidence>
<evidence type="ECO:0000313" key="4">
    <source>
        <dbReference type="EMBL" id="SNX47896.1"/>
    </source>
</evidence>
<keyword evidence="2" id="KW-0233">DNA recombination</keyword>
<evidence type="ECO:0000256" key="2">
    <source>
        <dbReference type="ARBA" id="ARBA00023172"/>
    </source>
</evidence>
<dbReference type="InterPro" id="IPR002104">
    <property type="entry name" value="Integrase_catalytic"/>
</dbReference>
<reference evidence="5" key="1">
    <citation type="submission" date="2016-06" db="EMBL/GenBank/DDBJ databases">
        <authorList>
            <person name="Rodrigo-Torres L."/>
            <person name="Arahal R.D."/>
            <person name="Lucena T."/>
        </authorList>
    </citation>
    <scope>NUCLEOTIDE SEQUENCE [LARGE SCALE GENOMIC DNA]</scope>
    <source>
        <strain evidence="5">CECT8203</strain>
    </source>
</reference>
<dbReference type="GO" id="GO:0003677">
    <property type="term" value="F:DNA binding"/>
    <property type="evidence" value="ECO:0007669"/>
    <property type="project" value="UniProtKB-KW"/>
</dbReference>
<dbReference type="AlphaFoldDB" id="A0A240EH80"/>
<dbReference type="GO" id="GO:0006310">
    <property type="term" value="P:DNA recombination"/>
    <property type="evidence" value="ECO:0007669"/>
    <property type="project" value="UniProtKB-KW"/>
</dbReference>
<dbReference type="GO" id="GO:0015074">
    <property type="term" value="P:DNA integration"/>
    <property type="evidence" value="ECO:0007669"/>
    <property type="project" value="InterPro"/>
</dbReference>
<gene>
    <name evidence="4" type="ORF">VTH8203_01511</name>
</gene>
<feature type="domain" description="Tyr recombinase" evidence="3">
    <location>
        <begin position="177"/>
        <end position="361"/>
    </location>
</feature>